<feature type="domain" description="Glycosyl transferase family 1" evidence="2">
    <location>
        <begin position="179"/>
        <end position="338"/>
    </location>
</feature>
<dbReference type="CDD" id="cd03801">
    <property type="entry name" value="GT4_PimA-like"/>
    <property type="match status" value="1"/>
</dbReference>
<dbReference type="InterPro" id="IPR028098">
    <property type="entry name" value="Glyco_trans_4-like_N"/>
</dbReference>
<proteinExistence type="predicted"/>
<feature type="domain" description="Glycosyltransferase subfamily 4-like N-terminal" evidence="3">
    <location>
        <begin position="12"/>
        <end position="170"/>
    </location>
</feature>
<dbReference type="EMBL" id="JACLYY010000001">
    <property type="protein sequence ID" value="MBM6736530.1"/>
    <property type="molecule type" value="Genomic_DNA"/>
</dbReference>
<protein>
    <submittedName>
        <fullName evidence="4">Glycosyltransferase family 4 protein</fullName>
    </submittedName>
</protein>
<evidence type="ECO:0000313" key="4">
    <source>
        <dbReference type="EMBL" id="MBM6736530.1"/>
    </source>
</evidence>
<dbReference type="Pfam" id="PF00534">
    <property type="entry name" value="Glycos_transf_1"/>
    <property type="match status" value="1"/>
</dbReference>
<evidence type="ECO:0000259" key="2">
    <source>
        <dbReference type="Pfam" id="PF00534"/>
    </source>
</evidence>
<reference evidence="4 5" key="1">
    <citation type="journal article" date="2021" name="Sci. Rep.">
        <title>The distribution of antibiotic resistance genes in chicken gut microbiota commensals.</title>
        <authorList>
            <person name="Juricova H."/>
            <person name="Matiasovicova J."/>
            <person name="Kubasova T."/>
            <person name="Cejkova D."/>
            <person name="Rychlik I."/>
        </authorList>
    </citation>
    <scope>NUCLEOTIDE SEQUENCE [LARGE SCALE GENOMIC DNA]</scope>
    <source>
        <strain evidence="4 5">An773</strain>
    </source>
</reference>
<dbReference type="Pfam" id="PF13439">
    <property type="entry name" value="Glyco_transf_4"/>
    <property type="match status" value="1"/>
</dbReference>
<dbReference type="PANTHER" id="PTHR46401">
    <property type="entry name" value="GLYCOSYLTRANSFERASE WBBK-RELATED"/>
    <property type="match status" value="1"/>
</dbReference>
<evidence type="ECO:0000259" key="3">
    <source>
        <dbReference type="Pfam" id="PF13439"/>
    </source>
</evidence>
<organism evidence="4 5">
    <name type="scientific">Faecalicatena fissicatena</name>
    <dbReference type="NCBI Taxonomy" id="290055"/>
    <lineage>
        <taxon>Bacteria</taxon>
        <taxon>Bacillati</taxon>
        <taxon>Bacillota</taxon>
        <taxon>Clostridia</taxon>
        <taxon>Lachnospirales</taxon>
        <taxon>Lachnospiraceae</taxon>
        <taxon>Faecalicatena</taxon>
    </lineage>
</organism>
<comment type="caution">
    <text evidence="4">The sequence shown here is derived from an EMBL/GenBank/DDBJ whole genome shotgun (WGS) entry which is preliminary data.</text>
</comment>
<dbReference type="SUPFAM" id="SSF53756">
    <property type="entry name" value="UDP-Glycosyltransferase/glycogen phosphorylase"/>
    <property type="match status" value="1"/>
</dbReference>
<dbReference type="PANTHER" id="PTHR46401:SF2">
    <property type="entry name" value="GLYCOSYLTRANSFERASE WBBK-RELATED"/>
    <property type="match status" value="1"/>
</dbReference>
<dbReference type="InterPro" id="IPR001296">
    <property type="entry name" value="Glyco_trans_1"/>
</dbReference>
<accession>A0ABS2E4H8</accession>
<evidence type="ECO:0000313" key="5">
    <source>
        <dbReference type="Proteomes" id="UP000716906"/>
    </source>
</evidence>
<dbReference type="Proteomes" id="UP000716906">
    <property type="component" value="Unassembled WGS sequence"/>
</dbReference>
<name>A0ABS2E4H8_9FIRM</name>
<sequence>MIGHKQIPSRSGGVEIVVEKLSEHLMKRGIQIDIYNRRMPEGEQIREYKGMRMYYSFTVHRKNLDAIIAAFFSTLRALTRGYDILHYHAEGSCLMLWLPHLFHKKIAVTIHGLDWRRAKWSRFASKMLLVGEKFAVKYADQIIVLSKDVQRYFMEQYGRRTNYIPNGVDPMPKRRPNLIRKKFGLEKEGYILFLARIVPEKGLHYLINAYKNIDTEKKLVVAGNCPYAQEYGRQILELAGNSEKIIFTGFVEGELLEELFSNAAVYVLPSEIEGMPISLLEAMSYGRCCLVSDIPENLNVAEGCVESFCTGNTDDLQRHLEELLRDPEKCCRLGEKAADYVGRCYNWEMVAERTVEVYESK</sequence>
<evidence type="ECO:0000256" key="1">
    <source>
        <dbReference type="ARBA" id="ARBA00022679"/>
    </source>
</evidence>
<dbReference type="Gene3D" id="3.40.50.2000">
    <property type="entry name" value="Glycogen Phosphorylase B"/>
    <property type="match status" value="2"/>
</dbReference>
<gene>
    <name evidence="4" type="ORF">H7U36_00200</name>
</gene>
<keyword evidence="5" id="KW-1185">Reference proteome</keyword>
<keyword evidence="1" id="KW-0808">Transferase</keyword>